<reference evidence="3" key="5">
    <citation type="submission" date="2015-06" db="UniProtKB">
        <authorList>
            <consortium name="EnsemblFungi"/>
        </authorList>
    </citation>
    <scope>IDENTIFICATION</scope>
    <source>
        <strain evidence="3">ATCC 64411</strain>
    </source>
</reference>
<sequence length="646" mass="73435">MLSPVSPRHSISYKNPPPMDHRRRLSATLLARLPVPPFYPPIQPYSQPYQPMAVASRRARRSQVVPFHYLAAEILALVFRHVREQGLLDIVAVRLVCRRFNEIATPIQYQTLVLTKRLLYYPSQERLMAAYANMHQYTNHVIASIDDQESCVQNHRAVARITENIKSLSSFTWRYSRSASSPCACPIGILFLQAPGGCGALRRETKVHIEGMSPRFIEQHQDALLYGIPTELLASFSTAYPHPPLQGGVNGLKHLLLRSRWMKTFQYHDRGQGTSFDLSGTDRLPSFEELRLECYNWVHSREDVARHWDLSRIRSLQLIDMPVLKALRSLNPRDLWGLRTLTLRDSGISDGREELSRLLDTIVRSHVAGLERLELTVETKLFGTDALLSHARTLRHLSLRDFVGFSDDTRRCPTLWVGDLERLASELVELRTLELDMDIARTDPPLFLRALCMFPKLHTLTIHVHTVVHPFEELPPQVDKDREAALQLFSFLTSERAKAMAAADGAGEPPSWRRVTVNVGGWKPVMVRRLSRSWKAQNRRGVFAERCFVMQRRQGASSLLLEPYEVSEVACEELGRSHLNTPSGPNVNDELGRIAQRMGQAEDIDEAPEFSYSEFTEAVLEYIHRGTVPPGNVFASRAADFGDGSW</sequence>
<protein>
    <recommendedName>
        <fullName evidence="5">F-box domain-containing protein</fullName>
    </recommendedName>
</protein>
<accession>A0A0C4ECD6</accession>
<dbReference type="InterPro" id="IPR032675">
    <property type="entry name" value="LRR_dom_sf"/>
</dbReference>
<evidence type="ECO:0000256" key="1">
    <source>
        <dbReference type="SAM" id="MobiDB-lite"/>
    </source>
</evidence>
<evidence type="ECO:0000313" key="3">
    <source>
        <dbReference type="EnsemblFungi" id="MAPG_10355T0"/>
    </source>
</evidence>
<dbReference type="VEuPathDB" id="FungiDB:MAPG_10355"/>
<evidence type="ECO:0000313" key="4">
    <source>
        <dbReference type="Proteomes" id="UP000011715"/>
    </source>
</evidence>
<dbReference type="Proteomes" id="UP000011715">
    <property type="component" value="Unassembled WGS sequence"/>
</dbReference>
<reference evidence="4" key="1">
    <citation type="submission" date="2010-05" db="EMBL/GenBank/DDBJ databases">
        <title>The genome sequence of Magnaporthe poae strain ATCC 64411.</title>
        <authorList>
            <person name="Ma L.-J."/>
            <person name="Dead R."/>
            <person name="Young S."/>
            <person name="Zeng Q."/>
            <person name="Koehrsen M."/>
            <person name="Alvarado L."/>
            <person name="Berlin A."/>
            <person name="Chapman S.B."/>
            <person name="Chen Z."/>
            <person name="Freedman E."/>
            <person name="Gellesch M."/>
            <person name="Goldberg J."/>
            <person name="Griggs A."/>
            <person name="Gujja S."/>
            <person name="Heilman E.R."/>
            <person name="Heiman D."/>
            <person name="Hepburn T."/>
            <person name="Howarth C."/>
            <person name="Jen D."/>
            <person name="Larson L."/>
            <person name="Mehta T."/>
            <person name="Neiman D."/>
            <person name="Pearson M."/>
            <person name="Roberts A."/>
            <person name="Saif S."/>
            <person name="Shea T."/>
            <person name="Shenoy N."/>
            <person name="Sisk P."/>
            <person name="Stolte C."/>
            <person name="Sykes S."/>
            <person name="Walk T."/>
            <person name="White J."/>
            <person name="Yandava C."/>
            <person name="Haas B."/>
            <person name="Nusbaum C."/>
            <person name="Birren B."/>
        </authorList>
    </citation>
    <scope>NUCLEOTIDE SEQUENCE [LARGE SCALE GENOMIC DNA]</scope>
    <source>
        <strain evidence="4">ATCC 64411 / 73-15</strain>
    </source>
</reference>
<reference evidence="3" key="4">
    <citation type="journal article" date="2015" name="G3 (Bethesda)">
        <title>Genome sequences of three phytopathogenic species of the Magnaporthaceae family of fungi.</title>
        <authorList>
            <person name="Okagaki L.H."/>
            <person name="Nunes C.C."/>
            <person name="Sailsbery J."/>
            <person name="Clay B."/>
            <person name="Brown D."/>
            <person name="John T."/>
            <person name="Oh Y."/>
            <person name="Young N."/>
            <person name="Fitzgerald M."/>
            <person name="Haas B.J."/>
            <person name="Zeng Q."/>
            <person name="Young S."/>
            <person name="Adiconis X."/>
            <person name="Fan L."/>
            <person name="Levin J.Z."/>
            <person name="Mitchell T.K."/>
            <person name="Okubara P.A."/>
            <person name="Farman M.L."/>
            <person name="Kohn L.M."/>
            <person name="Birren B."/>
            <person name="Ma L.-J."/>
            <person name="Dean R.A."/>
        </authorList>
    </citation>
    <scope>NUCLEOTIDE SEQUENCE</scope>
    <source>
        <strain evidence="3">ATCC 64411 / 73-15</strain>
    </source>
</reference>
<gene>
    <name evidence="2" type="ORF">MAPG_10355</name>
</gene>
<name>A0A0C4ECD6_MAGP6</name>
<dbReference type="Gene3D" id="3.80.10.10">
    <property type="entry name" value="Ribonuclease Inhibitor"/>
    <property type="match status" value="1"/>
</dbReference>
<dbReference type="EMBL" id="ADBL01002317">
    <property type="status" value="NOT_ANNOTATED_CDS"/>
    <property type="molecule type" value="Genomic_DNA"/>
</dbReference>
<evidence type="ECO:0000313" key="2">
    <source>
        <dbReference type="EMBL" id="KLU90502.1"/>
    </source>
</evidence>
<proteinExistence type="predicted"/>
<reference evidence="2" key="3">
    <citation type="submission" date="2011-03" db="EMBL/GenBank/DDBJ databases">
        <title>Annotation of Magnaporthe poae ATCC 64411.</title>
        <authorList>
            <person name="Ma L.-J."/>
            <person name="Dead R."/>
            <person name="Young S.K."/>
            <person name="Zeng Q."/>
            <person name="Gargeya S."/>
            <person name="Fitzgerald M."/>
            <person name="Haas B."/>
            <person name="Abouelleil A."/>
            <person name="Alvarado L."/>
            <person name="Arachchi H.M."/>
            <person name="Berlin A."/>
            <person name="Brown A."/>
            <person name="Chapman S.B."/>
            <person name="Chen Z."/>
            <person name="Dunbar C."/>
            <person name="Freedman E."/>
            <person name="Gearin G."/>
            <person name="Gellesch M."/>
            <person name="Goldberg J."/>
            <person name="Griggs A."/>
            <person name="Gujja S."/>
            <person name="Heiman D."/>
            <person name="Howarth C."/>
            <person name="Larson L."/>
            <person name="Lui A."/>
            <person name="MacDonald P.J.P."/>
            <person name="Mehta T."/>
            <person name="Montmayeur A."/>
            <person name="Murphy C."/>
            <person name="Neiman D."/>
            <person name="Pearson M."/>
            <person name="Priest M."/>
            <person name="Roberts A."/>
            <person name="Saif S."/>
            <person name="Shea T."/>
            <person name="Shenoy N."/>
            <person name="Sisk P."/>
            <person name="Stolte C."/>
            <person name="Sykes S."/>
            <person name="Yandava C."/>
            <person name="Wortman J."/>
            <person name="Nusbaum C."/>
            <person name="Birren B."/>
        </authorList>
    </citation>
    <scope>NUCLEOTIDE SEQUENCE</scope>
    <source>
        <strain evidence="2">ATCC 64411</strain>
    </source>
</reference>
<organism evidence="3 4">
    <name type="scientific">Magnaporthiopsis poae (strain ATCC 64411 / 73-15)</name>
    <name type="common">Kentucky bluegrass fungus</name>
    <name type="synonym">Magnaporthe poae</name>
    <dbReference type="NCBI Taxonomy" id="644358"/>
    <lineage>
        <taxon>Eukaryota</taxon>
        <taxon>Fungi</taxon>
        <taxon>Dikarya</taxon>
        <taxon>Ascomycota</taxon>
        <taxon>Pezizomycotina</taxon>
        <taxon>Sordariomycetes</taxon>
        <taxon>Sordariomycetidae</taxon>
        <taxon>Magnaporthales</taxon>
        <taxon>Magnaporthaceae</taxon>
        <taxon>Magnaporthiopsis</taxon>
    </lineage>
</organism>
<keyword evidence="4" id="KW-1185">Reference proteome</keyword>
<reference evidence="2" key="2">
    <citation type="submission" date="2010-05" db="EMBL/GenBank/DDBJ databases">
        <title>The Genome Sequence of Magnaporthe poae strain ATCC 64411.</title>
        <authorList>
            <consortium name="The Broad Institute Genome Sequencing Platform"/>
            <consortium name="Broad Institute Genome Sequencing Center for Infectious Disease"/>
            <person name="Ma L.-J."/>
            <person name="Dead R."/>
            <person name="Young S."/>
            <person name="Zeng Q."/>
            <person name="Koehrsen M."/>
            <person name="Alvarado L."/>
            <person name="Berlin A."/>
            <person name="Chapman S.B."/>
            <person name="Chen Z."/>
            <person name="Freedman E."/>
            <person name="Gellesch M."/>
            <person name="Goldberg J."/>
            <person name="Griggs A."/>
            <person name="Gujja S."/>
            <person name="Heilman E.R."/>
            <person name="Heiman D."/>
            <person name="Hepburn T."/>
            <person name="Howarth C."/>
            <person name="Jen D."/>
            <person name="Larson L."/>
            <person name="Mehta T."/>
            <person name="Neiman D."/>
            <person name="Pearson M."/>
            <person name="Roberts A."/>
            <person name="Saif S."/>
            <person name="Shea T."/>
            <person name="Shenoy N."/>
            <person name="Sisk P."/>
            <person name="Stolte C."/>
            <person name="Sykes S."/>
            <person name="Walk T."/>
            <person name="White J."/>
            <person name="Yandava C."/>
            <person name="Haas B."/>
            <person name="Nusbaum C."/>
            <person name="Birren B."/>
        </authorList>
    </citation>
    <scope>NUCLEOTIDE SEQUENCE</scope>
    <source>
        <strain evidence="2">ATCC 64411</strain>
    </source>
</reference>
<dbReference type="EMBL" id="GL876975">
    <property type="protein sequence ID" value="KLU90502.1"/>
    <property type="molecule type" value="Genomic_DNA"/>
</dbReference>
<dbReference type="OrthoDB" id="3594971at2759"/>
<dbReference type="OMA" id="AERCFVM"/>
<dbReference type="eggNOG" id="ENOG502T357">
    <property type="taxonomic scope" value="Eukaryota"/>
</dbReference>
<evidence type="ECO:0008006" key="5">
    <source>
        <dbReference type="Google" id="ProtNLM"/>
    </source>
</evidence>
<dbReference type="AlphaFoldDB" id="A0A0C4ECD6"/>
<dbReference type="EnsemblFungi" id="MAPG_10355T0">
    <property type="protein sequence ID" value="MAPG_10355T0"/>
    <property type="gene ID" value="MAPG_10355"/>
</dbReference>
<feature type="region of interest" description="Disordered" evidence="1">
    <location>
        <begin position="1"/>
        <end position="20"/>
    </location>
</feature>